<organism evidence="2 3">
    <name type="scientific">Crotalaria pallida</name>
    <name type="common">Smooth rattlebox</name>
    <name type="synonym">Crotalaria striata</name>
    <dbReference type="NCBI Taxonomy" id="3830"/>
    <lineage>
        <taxon>Eukaryota</taxon>
        <taxon>Viridiplantae</taxon>
        <taxon>Streptophyta</taxon>
        <taxon>Embryophyta</taxon>
        <taxon>Tracheophyta</taxon>
        <taxon>Spermatophyta</taxon>
        <taxon>Magnoliopsida</taxon>
        <taxon>eudicotyledons</taxon>
        <taxon>Gunneridae</taxon>
        <taxon>Pentapetalae</taxon>
        <taxon>rosids</taxon>
        <taxon>fabids</taxon>
        <taxon>Fabales</taxon>
        <taxon>Fabaceae</taxon>
        <taxon>Papilionoideae</taxon>
        <taxon>50 kb inversion clade</taxon>
        <taxon>genistoids sensu lato</taxon>
        <taxon>core genistoids</taxon>
        <taxon>Crotalarieae</taxon>
        <taxon>Crotalaria</taxon>
    </lineage>
</organism>
<comment type="caution">
    <text evidence="2">The sequence shown here is derived from an EMBL/GenBank/DDBJ whole genome shotgun (WGS) entry which is preliminary data.</text>
</comment>
<accession>A0AAN9EFU7</accession>
<proteinExistence type="predicted"/>
<dbReference type="EMBL" id="JAYWIO010000006">
    <property type="protein sequence ID" value="KAK7255560.1"/>
    <property type="molecule type" value="Genomic_DNA"/>
</dbReference>
<reference evidence="2 3" key="1">
    <citation type="submission" date="2024-01" db="EMBL/GenBank/DDBJ databases">
        <title>The genomes of 5 underutilized Papilionoideae crops provide insights into root nodulation and disease resistanc.</title>
        <authorList>
            <person name="Yuan L."/>
        </authorList>
    </citation>
    <scope>NUCLEOTIDE SEQUENCE [LARGE SCALE GENOMIC DNA]</scope>
    <source>
        <strain evidence="2">ZHUSHIDOU_FW_LH</strain>
        <tissue evidence="2">Leaf</tissue>
    </source>
</reference>
<gene>
    <name evidence="2" type="ORF">RIF29_28973</name>
</gene>
<evidence type="ECO:0000313" key="3">
    <source>
        <dbReference type="Proteomes" id="UP001372338"/>
    </source>
</evidence>
<protein>
    <submittedName>
        <fullName evidence="2">Uncharacterized protein</fullName>
    </submittedName>
</protein>
<name>A0AAN9EFU7_CROPI</name>
<feature type="chain" id="PRO_5042992780" evidence="1">
    <location>
        <begin position="37"/>
        <end position="99"/>
    </location>
</feature>
<keyword evidence="1" id="KW-0732">Signal</keyword>
<feature type="signal peptide" evidence="1">
    <location>
        <begin position="1"/>
        <end position="36"/>
    </location>
</feature>
<sequence>MTSTTSADSSYCIPKRFHYLTLLLLLLLMLDAYDSGEPHQSLVFASDLIVSPQTLESVTCDTVSTADDTERKYVDPIGETSDAPVTGRKRACKTFKKLI</sequence>
<dbReference type="AlphaFoldDB" id="A0AAN9EFU7"/>
<keyword evidence="3" id="KW-1185">Reference proteome</keyword>
<evidence type="ECO:0000313" key="2">
    <source>
        <dbReference type="EMBL" id="KAK7255560.1"/>
    </source>
</evidence>
<evidence type="ECO:0000256" key="1">
    <source>
        <dbReference type="SAM" id="SignalP"/>
    </source>
</evidence>
<dbReference type="Proteomes" id="UP001372338">
    <property type="component" value="Unassembled WGS sequence"/>
</dbReference>